<evidence type="ECO:0000256" key="3">
    <source>
        <dbReference type="SAM" id="MobiDB-lite"/>
    </source>
</evidence>
<dbReference type="PANTHER" id="PTHR33495">
    <property type="entry name" value="ANTI-SIGMA FACTOR ANTAGONIST TM_1081-RELATED-RELATED"/>
    <property type="match status" value="1"/>
</dbReference>
<sequence length="142" mass="14998">MTFLVREAGYAVQMGDAMVRTHRSGDVPGGTVVVEVLGPLEAATVGALRSVVLETVETCRPSRLTVDLRRVPFMDSIGIGTLVAINNKAREVGGTMEVSSPSPFVHRLLQITGLTELFGLPDMPDDAPVSGAPADLGEPRKS</sequence>
<comment type="similarity">
    <text evidence="1 2">Belongs to the anti-sigma-factor antagonist family.</text>
</comment>
<dbReference type="Proteomes" id="UP001501444">
    <property type="component" value="Unassembled WGS sequence"/>
</dbReference>
<protein>
    <recommendedName>
        <fullName evidence="2">Anti-sigma factor antagonist</fullName>
    </recommendedName>
</protein>
<dbReference type="CDD" id="cd07043">
    <property type="entry name" value="STAS_anti-anti-sigma_factors"/>
    <property type="match status" value="1"/>
</dbReference>
<dbReference type="PANTHER" id="PTHR33495:SF2">
    <property type="entry name" value="ANTI-SIGMA FACTOR ANTAGONIST TM_1081-RELATED"/>
    <property type="match status" value="1"/>
</dbReference>
<reference evidence="6" key="1">
    <citation type="journal article" date="2019" name="Int. J. Syst. Evol. Microbiol.">
        <title>The Global Catalogue of Microorganisms (GCM) 10K type strain sequencing project: providing services to taxonomists for standard genome sequencing and annotation.</title>
        <authorList>
            <consortium name="The Broad Institute Genomics Platform"/>
            <consortium name="The Broad Institute Genome Sequencing Center for Infectious Disease"/>
            <person name="Wu L."/>
            <person name="Ma J."/>
        </authorList>
    </citation>
    <scope>NUCLEOTIDE SEQUENCE [LARGE SCALE GENOMIC DNA]</scope>
    <source>
        <strain evidence="6">JCM 3272</strain>
    </source>
</reference>
<feature type="domain" description="STAS" evidence="4">
    <location>
        <begin position="21"/>
        <end position="136"/>
    </location>
</feature>
<proteinExistence type="inferred from homology"/>
<dbReference type="NCBIfam" id="TIGR00377">
    <property type="entry name" value="ant_ant_sig"/>
    <property type="match status" value="1"/>
</dbReference>
<name>A0ABP5VAE4_9ACTN</name>
<evidence type="ECO:0000256" key="1">
    <source>
        <dbReference type="ARBA" id="ARBA00009013"/>
    </source>
</evidence>
<evidence type="ECO:0000313" key="6">
    <source>
        <dbReference type="Proteomes" id="UP001501444"/>
    </source>
</evidence>
<gene>
    <name evidence="5" type="ORF">GCM10010170_111900</name>
</gene>
<dbReference type="InterPro" id="IPR003658">
    <property type="entry name" value="Anti-sigma_ant"/>
</dbReference>
<dbReference type="InterPro" id="IPR036513">
    <property type="entry name" value="STAS_dom_sf"/>
</dbReference>
<dbReference type="EMBL" id="BAAARV010000145">
    <property type="protein sequence ID" value="GAA2396252.1"/>
    <property type="molecule type" value="Genomic_DNA"/>
</dbReference>
<evidence type="ECO:0000259" key="4">
    <source>
        <dbReference type="PROSITE" id="PS50801"/>
    </source>
</evidence>
<accession>A0ABP5VAE4</accession>
<evidence type="ECO:0000313" key="5">
    <source>
        <dbReference type="EMBL" id="GAA2396252.1"/>
    </source>
</evidence>
<dbReference type="Gene3D" id="3.30.750.24">
    <property type="entry name" value="STAS domain"/>
    <property type="match status" value="1"/>
</dbReference>
<dbReference type="SUPFAM" id="SSF52091">
    <property type="entry name" value="SpoIIaa-like"/>
    <property type="match status" value="1"/>
</dbReference>
<dbReference type="PROSITE" id="PS50801">
    <property type="entry name" value="STAS"/>
    <property type="match status" value="1"/>
</dbReference>
<evidence type="ECO:0000256" key="2">
    <source>
        <dbReference type="RuleBase" id="RU003749"/>
    </source>
</evidence>
<keyword evidence="6" id="KW-1185">Reference proteome</keyword>
<dbReference type="InterPro" id="IPR002645">
    <property type="entry name" value="STAS_dom"/>
</dbReference>
<dbReference type="Pfam" id="PF01740">
    <property type="entry name" value="STAS"/>
    <property type="match status" value="1"/>
</dbReference>
<feature type="region of interest" description="Disordered" evidence="3">
    <location>
        <begin position="122"/>
        <end position="142"/>
    </location>
</feature>
<comment type="caution">
    <text evidence="5">The sequence shown here is derived from an EMBL/GenBank/DDBJ whole genome shotgun (WGS) entry which is preliminary data.</text>
</comment>
<organism evidence="5 6">
    <name type="scientific">Dactylosporangium salmoneum</name>
    <dbReference type="NCBI Taxonomy" id="53361"/>
    <lineage>
        <taxon>Bacteria</taxon>
        <taxon>Bacillati</taxon>
        <taxon>Actinomycetota</taxon>
        <taxon>Actinomycetes</taxon>
        <taxon>Micromonosporales</taxon>
        <taxon>Micromonosporaceae</taxon>
        <taxon>Dactylosporangium</taxon>
    </lineage>
</organism>